<organism evidence="2 3">
    <name type="scientific">Ferviditalea candida</name>
    <dbReference type="NCBI Taxonomy" id="3108399"/>
    <lineage>
        <taxon>Bacteria</taxon>
        <taxon>Bacillati</taxon>
        <taxon>Bacillota</taxon>
        <taxon>Bacilli</taxon>
        <taxon>Bacillales</taxon>
        <taxon>Paenibacillaceae</taxon>
        <taxon>Ferviditalea</taxon>
    </lineage>
</organism>
<comment type="caution">
    <text evidence="2">The sequence shown here is derived from an EMBL/GenBank/DDBJ whole genome shotgun (WGS) entry which is preliminary data.</text>
</comment>
<sequence>MNEQHEETNRQQNNNLPVAKREDVEFSAEAADADDLEAVERAEAAEQRQKNE</sequence>
<dbReference type="Proteomes" id="UP001310386">
    <property type="component" value="Unassembled WGS sequence"/>
</dbReference>
<dbReference type="RefSeq" id="WP_371752823.1">
    <property type="nucleotide sequence ID" value="NZ_JAYJLD010000003.1"/>
</dbReference>
<protein>
    <submittedName>
        <fullName evidence="2">YfhD family protein</fullName>
    </submittedName>
</protein>
<gene>
    <name evidence="2" type="ORF">VF724_03450</name>
</gene>
<keyword evidence="3" id="KW-1185">Reference proteome</keyword>
<feature type="compositionally biased region" description="Basic and acidic residues" evidence="1">
    <location>
        <begin position="38"/>
        <end position="52"/>
    </location>
</feature>
<feature type="region of interest" description="Disordered" evidence="1">
    <location>
        <begin position="1"/>
        <end position="52"/>
    </location>
</feature>
<dbReference type="EMBL" id="JAYJLD010000003">
    <property type="protein sequence ID" value="MEB3100710.1"/>
    <property type="molecule type" value="Genomic_DNA"/>
</dbReference>
<accession>A0ABU5ZHY1</accession>
<evidence type="ECO:0000313" key="3">
    <source>
        <dbReference type="Proteomes" id="UP001310386"/>
    </source>
</evidence>
<reference evidence="2" key="1">
    <citation type="submission" date="2023-12" db="EMBL/GenBank/DDBJ databases">
        <title>Fervidustalea candida gen. nov., sp. nov., a novel member of the family Paenibacillaceae isolated from a geothermal area.</title>
        <authorList>
            <person name="Li W.-J."/>
            <person name="Jiao J.-Y."/>
            <person name="Chen Y."/>
        </authorList>
    </citation>
    <scope>NUCLEOTIDE SEQUENCE</scope>
    <source>
        <strain evidence="2">SYSU GA230002</strain>
    </source>
</reference>
<dbReference type="Pfam" id="PF14151">
    <property type="entry name" value="YfhD"/>
    <property type="match status" value="1"/>
</dbReference>
<proteinExistence type="predicted"/>
<evidence type="ECO:0000313" key="2">
    <source>
        <dbReference type="EMBL" id="MEB3100710.1"/>
    </source>
</evidence>
<name>A0ABU5ZHY1_9BACL</name>
<dbReference type="InterPro" id="IPR025435">
    <property type="entry name" value="YfhD-like"/>
</dbReference>
<evidence type="ECO:0000256" key="1">
    <source>
        <dbReference type="SAM" id="MobiDB-lite"/>
    </source>
</evidence>